<evidence type="ECO:0000259" key="7">
    <source>
        <dbReference type="PROSITE" id="PS50102"/>
    </source>
</evidence>
<dbReference type="PANTHER" id="PTHR48025">
    <property type="entry name" value="OS02G0815200 PROTEIN"/>
    <property type="match status" value="1"/>
</dbReference>
<dbReference type="SUPFAM" id="SSF54928">
    <property type="entry name" value="RNA-binding domain, RBD"/>
    <property type="match status" value="1"/>
</dbReference>
<dbReference type="InterPro" id="IPR050502">
    <property type="entry name" value="Euk_RNA-bind_prot"/>
</dbReference>
<keyword evidence="9" id="KW-1185">Reference proteome</keyword>
<organism evidence="8">
    <name type="scientific">Notodromas monacha</name>
    <dbReference type="NCBI Taxonomy" id="399045"/>
    <lineage>
        <taxon>Eukaryota</taxon>
        <taxon>Metazoa</taxon>
        <taxon>Ecdysozoa</taxon>
        <taxon>Arthropoda</taxon>
        <taxon>Crustacea</taxon>
        <taxon>Oligostraca</taxon>
        <taxon>Ostracoda</taxon>
        <taxon>Podocopa</taxon>
        <taxon>Podocopida</taxon>
        <taxon>Cypridocopina</taxon>
        <taxon>Cypridoidea</taxon>
        <taxon>Cyprididae</taxon>
        <taxon>Notodromas</taxon>
    </lineage>
</organism>
<dbReference type="GO" id="GO:0005634">
    <property type="term" value="C:nucleus"/>
    <property type="evidence" value="ECO:0007669"/>
    <property type="project" value="UniProtKB-SubCell"/>
</dbReference>
<feature type="domain" description="RRM" evidence="7">
    <location>
        <begin position="55"/>
        <end position="135"/>
    </location>
</feature>
<keyword evidence="2" id="KW-0677">Repeat</keyword>
<dbReference type="InterPro" id="IPR035979">
    <property type="entry name" value="RBD_domain_sf"/>
</dbReference>
<dbReference type="InterPro" id="IPR002343">
    <property type="entry name" value="Hud_Sxl_RNA"/>
</dbReference>
<evidence type="ECO:0000256" key="6">
    <source>
        <dbReference type="SAM" id="MobiDB-lite"/>
    </source>
</evidence>
<dbReference type="InterPro" id="IPR012677">
    <property type="entry name" value="Nucleotide-bd_a/b_plait_sf"/>
</dbReference>
<reference evidence="8" key="1">
    <citation type="submission" date="2020-11" db="EMBL/GenBank/DDBJ databases">
        <authorList>
            <person name="Tran Van P."/>
        </authorList>
    </citation>
    <scope>NUCLEOTIDE SEQUENCE</scope>
</reference>
<dbReference type="GO" id="GO:0010629">
    <property type="term" value="P:negative regulation of gene expression"/>
    <property type="evidence" value="ECO:0007669"/>
    <property type="project" value="UniProtKB-ARBA"/>
</dbReference>
<accession>A0A7R9BXM2</accession>
<dbReference type="GO" id="GO:1990904">
    <property type="term" value="C:ribonucleoprotein complex"/>
    <property type="evidence" value="ECO:0007669"/>
    <property type="project" value="InterPro"/>
</dbReference>
<dbReference type="InterPro" id="IPR000504">
    <property type="entry name" value="RRM_dom"/>
</dbReference>
<evidence type="ECO:0000256" key="4">
    <source>
        <dbReference type="ARBA" id="ARBA00023242"/>
    </source>
</evidence>
<dbReference type="PRINTS" id="PR00961">
    <property type="entry name" value="HUDSXLRNA"/>
</dbReference>
<gene>
    <name evidence="8" type="ORF">NMOB1V02_LOCUS11133</name>
</gene>
<protein>
    <recommendedName>
        <fullName evidence="7">RRM domain-containing protein</fullName>
    </recommendedName>
</protein>
<proteinExistence type="predicted"/>
<evidence type="ECO:0000313" key="8">
    <source>
        <dbReference type="EMBL" id="CAD7283518.1"/>
    </source>
</evidence>
<dbReference type="Gene3D" id="3.30.70.330">
    <property type="match status" value="2"/>
</dbReference>
<feature type="domain" description="RRM" evidence="7">
    <location>
        <begin position="1"/>
        <end position="47"/>
    </location>
</feature>
<name>A0A7R9BXM2_9CRUS</name>
<dbReference type="OrthoDB" id="266020at2759"/>
<dbReference type="Proteomes" id="UP000678499">
    <property type="component" value="Unassembled WGS sequence"/>
</dbReference>
<evidence type="ECO:0000256" key="3">
    <source>
        <dbReference type="ARBA" id="ARBA00022884"/>
    </source>
</evidence>
<dbReference type="EMBL" id="CAJPEX010005562">
    <property type="protein sequence ID" value="CAG0923670.1"/>
    <property type="molecule type" value="Genomic_DNA"/>
</dbReference>
<evidence type="ECO:0000256" key="1">
    <source>
        <dbReference type="ARBA" id="ARBA00004123"/>
    </source>
</evidence>
<keyword evidence="4" id="KW-0539">Nucleus</keyword>
<dbReference type="PANTHER" id="PTHR48025:SF1">
    <property type="entry name" value="RRM DOMAIN-CONTAINING PROTEIN"/>
    <property type="match status" value="1"/>
</dbReference>
<dbReference type="Pfam" id="PF00076">
    <property type="entry name" value="RRM_1"/>
    <property type="match status" value="2"/>
</dbReference>
<evidence type="ECO:0000256" key="5">
    <source>
        <dbReference type="PROSITE-ProRule" id="PRU00176"/>
    </source>
</evidence>
<dbReference type="SMART" id="SM00360">
    <property type="entry name" value="RRM"/>
    <property type="match status" value="1"/>
</dbReference>
<dbReference type="AlphaFoldDB" id="A0A7R9BXM2"/>
<dbReference type="GO" id="GO:0005737">
    <property type="term" value="C:cytoplasm"/>
    <property type="evidence" value="ECO:0007669"/>
    <property type="project" value="UniProtKB-ARBA"/>
</dbReference>
<sequence length="218" mass="23521">MRFFKTGYSYGYGFVDFQRAEDAARAIETLNGLDVMNKKIKVSYARPPGEHIKDTNLYVAGIPREYNENQFEKLFSEYGQIIQRNILRDKATGASRGVGFVRFDTKDQAEAAIMGLNGTIPMGSTEALKIKIAEDHGKQRAAYNAGWAAGTRRDGTRSGPVAMAGSPDGLAGKFPNPSGMLSSSSSSRGGPGGPPMPGYGGVGAMRNDRPNNRLFLQS</sequence>
<dbReference type="GO" id="GO:0050686">
    <property type="term" value="P:negative regulation of mRNA processing"/>
    <property type="evidence" value="ECO:0007669"/>
    <property type="project" value="UniProtKB-ARBA"/>
</dbReference>
<dbReference type="GO" id="GO:0009967">
    <property type="term" value="P:positive regulation of signal transduction"/>
    <property type="evidence" value="ECO:0007669"/>
    <property type="project" value="UniProtKB-ARBA"/>
</dbReference>
<evidence type="ECO:0000256" key="2">
    <source>
        <dbReference type="ARBA" id="ARBA00022737"/>
    </source>
</evidence>
<keyword evidence="3 5" id="KW-0694">RNA-binding</keyword>
<dbReference type="PROSITE" id="PS50102">
    <property type="entry name" value="RRM"/>
    <property type="match status" value="2"/>
</dbReference>
<comment type="subcellular location">
    <subcellularLocation>
        <location evidence="1">Nucleus</location>
    </subcellularLocation>
</comment>
<dbReference type="FunFam" id="3.30.70.330:FF:000205">
    <property type="entry name" value="Sex lethal, isoform B"/>
    <property type="match status" value="1"/>
</dbReference>
<dbReference type="GO" id="GO:0003729">
    <property type="term" value="F:mRNA binding"/>
    <property type="evidence" value="ECO:0007669"/>
    <property type="project" value="TreeGrafter"/>
</dbReference>
<feature type="region of interest" description="Disordered" evidence="6">
    <location>
        <begin position="149"/>
        <end position="218"/>
    </location>
</feature>
<feature type="compositionally biased region" description="Low complexity" evidence="6">
    <location>
        <begin position="175"/>
        <end position="188"/>
    </location>
</feature>
<dbReference type="EMBL" id="OA887599">
    <property type="protein sequence ID" value="CAD7283518.1"/>
    <property type="molecule type" value="Genomic_DNA"/>
</dbReference>
<dbReference type="GO" id="GO:0008266">
    <property type="term" value="F:poly(U) RNA binding"/>
    <property type="evidence" value="ECO:0007669"/>
    <property type="project" value="UniProtKB-ARBA"/>
</dbReference>
<evidence type="ECO:0000313" key="9">
    <source>
        <dbReference type="Proteomes" id="UP000678499"/>
    </source>
</evidence>
<dbReference type="FunFam" id="3.30.70.330:FF:000383">
    <property type="entry name" value="Sex lethal, isoform D"/>
    <property type="match status" value="1"/>
</dbReference>